<evidence type="ECO:0000313" key="4">
    <source>
        <dbReference type="EMBL" id="QYX33261.1"/>
    </source>
</evidence>
<dbReference type="Proteomes" id="UP000826540">
    <property type="component" value="Chromosome"/>
</dbReference>
<feature type="signal peptide" evidence="2">
    <location>
        <begin position="1"/>
        <end position="24"/>
    </location>
</feature>
<dbReference type="InterPro" id="IPR001119">
    <property type="entry name" value="SLH_dom"/>
</dbReference>
<dbReference type="PROSITE" id="PS51272">
    <property type="entry name" value="SLH"/>
    <property type="match status" value="2"/>
</dbReference>
<keyword evidence="5" id="KW-1185">Reference proteome</keyword>
<dbReference type="RefSeq" id="WP_220611041.1">
    <property type="nucleotide sequence ID" value="NZ_CP080598.1"/>
</dbReference>
<feature type="chain" id="PRO_5045816544" evidence="2">
    <location>
        <begin position="25"/>
        <end position="470"/>
    </location>
</feature>
<evidence type="ECO:0000259" key="3">
    <source>
        <dbReference type="PROSITE" id="PS51272"/>
    </source>
</evidence>
<feature type="region of interest" description="Disordered" evidence="1">
    <location>
        <begin position="85"/>
        <end position="110"/>
    </location>
</feature>
<feature type="domain" description="SLH" evidence="3">
    <location>
        <begin position="321"/>
        <end position="389"/>
    </location>
</feature>
<evidence type="ECO:0000313" key="5">
    <source>
        <dbReference type="Proteomes" id="UP000826540"/>
    </source>
</evidence>
<feature type="compositionally biased region" description="Polar residues" evidence="1">
    <location>
        <begin position="99"/>
        <end position="110"/>
    </location>
</feature>
<name>A0ABX8X3J5_9CYAN</name>
<proteinExistence type="predicted"/>
<gene>
    <name evidence="4" type="ORF">K2F26_08050</name>
</gene>
<dbReference type="PANTHER" id="PTHR33740:SF3">
    <property type="entry name" value="GPI-ANCHORED ADHESIN-LIKE PROTEIN"/>
    <property type="match status" value="1"/>
</dbReference>
<feature type="domain" description="SLH" evidence="3">
    <location>
        <begin position="238"/>
        <end position="312"/>
    </location>
</feature>
<feature type="compositionally biased region" description="Polar residues" evidence="1">
    <location>
        <begin position="223"/>
        <end position="237"/>
    </location>
</feature>
<sequence>MVLFKRPAIFFSMAVLLSTLTACANGPSAKNLEQSLAADPRLQTNTAVFGENKNPEISTAPKIELPADFPQEIPIYPNAKLAEIQPANNNSDNSDNSKTLENQPGNKPENTIVTRWQSADPSNMIASFYSSEFKNQNWQILQQPQDDTEGTFEVKRNDLLLKVAIKPKSVTNPAPNQAQTATELTIEYTSNKSNSLAANSGTNSQPGDSQFIGPVSPGVDATKQPTNTENTEVENSQPQEFTDLNKVPPEWRKQIEDLGKLGVLSIAANPSNSNLNTTNNQQFEPDKIITRREFARWLVTANNVIYANNTAKKIRLASTNTQPAFRDVLPKDPDFPAIQGLAEAGLIPSSLSGDATAVLFLPDAPLTRENLLLWKVPLDTRQALPNANLEAVKQTWGFQDTEKIDPKALRAILADFQNAEQSNIRRVFGYTTLFQPKKAVTRGEAAAAISYFGLQSEGMSTTEALKLKGE</sequence>
<protein>
    <submittedName>
        <fullName evidence="4">S-layer homology domain-containing protein</fullName>
    </submittedName>
</protein>
<reference evidence="4 5" key="1">
    <citation type="journal article" date="2022" name="J. Am. Chem. Soc.">
        <title>Biosynthesis of Guanitoxin Enables Global Environmental Detection in Freshwater Cyanobacteria.</title>
        <authorList>
            <person name="Lima S.T."/>
            <person name="Fallon T.R."/>
            <person name="Cordoza J.L."/>
            <person name="Chekan J.R."/>
            <person name="Delbaje E."/>
            <person name="Hopiavuori A.R."/>
            <person name="Alvarenga D.O."/>
            <person name="Wood S.M."/>
            <person name="Luhavaya H."/>
            <person name="Baumgartner J.T."/>
            <person name="Dorr F.A."/>
            <person name="Etchegaray A."/>
            <person name="Pinto E."/>
            <person name="McKinnie S.M.K."/>
            <person name="Fiore M.F."/>
            <person name="Moore B.S."/>
        </authorList>
    </citation>
    <scope>NUCLEOTIDE SEQUENCE [LARGE SCALE GENOMIC DNA]</scope>
    <source>
        <strain evidence="4 5">ITEP-024</strain>
    </source>
</reference>
<keyword evidence="2" id="KW-0732">Signal</keyword>
<feature type="compositionally biased region" description="Low complexity" evidence="1">
    <location>
        <begin position="88"/>
        <end position="97"/>
    </location>
</feature>
<evidence type="ECO:0000256" key="2">
    <source>
        <dbReference type="SAM" id="SignalP"/>
    </source>
</evidence>
<evidence type="ECO:0000256" key="1">
    <source>
        <dbReference type="SAM" id="MobiDB-lite"/>
    </source>
</evidence>
<feature type="region of interest" description="Disordered" evidence="1">
    <location>
        <begin position="195"/>
        <end position="237"/>
    </location>
</feature>
<dbReference type="EMBL" id="CP080598">
    <property type="protein sequence ID" value="QYX33261.1"/>
    <property type="molecule type" value="Genomic_DNA"/>
</dbReference>
<feature type="compositionally biased region" description="Polar residues" evidence="1">
    <location>
        <begin position="195"/>
        <end position="208"/>
    </location>
</feature>
<organism evidence="4 5">
    <name type="scientific">Sphaerospermopsis torques-reginae ITEP-024</name>
    <dbReference type="NCBI Taxonomy" id="984208"/>
    <lineage>
        <taxon>Bacteria</taxon>
        <taxon>Bacillati</taxon>
        <taxon>Cyanobacteriota</taxon>
        <taxon>Cyanophyceae</taxon>
        <taxon>Nostocales</taxon>
        <taxon>Aphanizomenonaceae</taxon>
        <taxon>Sphaerospermopsis</taxon>
        <taxon>Sphaerospermopsis torques-reginae</taxon>
    </lineage>
</organism>
<accession>A0ABX8X3J5</accession>
<dbReference type="PROSITE" id="PS51257">
    <property type="entry name" value="PROKAR_LIPOPROTEIN"/>
    <property type="match status" value="1"/>
</dbReference>
<dbReference type="PANTHER" id="PTHR33740">
    <property type="entry name" value="GPI-ANCHORED ADHESIN-LIKE PROTEIN"/>
    <property type="match status" value="1"/>
</dbReference>